<feature type="coiled-coil region" evidence="2">
    <location>
        <begin position="278"/>
        <end position="396"/>
    </location>
</feature>
<sequence>MSLRSGSRANLKSAGSQRPFVRAESVKSMAQNGMRMVGTAMPGQRRDMRGDQTNKNTAVVTFDDLQRIKEQCALIPQESEMLLRQKEREELKQKSQARVKNWPNTISAMRQKREDEKIKRLYDEEMERRKVDEIETQLQQEKRIQAIESANKKLHDNQDQVKAFHSKMLLCDVIQEREAQKELKVRKENIDKNIEHQWTELEKLQMDEYDIKLAEKLENHHNKRMDTAKVIKQQLYEFKVDHIKKLKNDRLEGKLIRKQVEDNIELERQKEFQRKLQQAKNREELNRANEELRAYQLEIKRKEEIEAARIKEYSRKKDQLEQLRKEKEAQKFQEKQDIKQRLVERQAEHLASIKSRDEEILNKHVAEAEEKAARLFEEKERKRIELQNQIERSRKNQIDKRFNEKEQSKQQEKEFAEFWKIRNEELAIGEQQEKEEIRQRNAELQGYHQRQIDLRTKKAEEDYKKQLEETTKAKALLDQNDKEFYSYAEKCIKEWQDAGKNVTPLILELKNYKKQII</sequence>
<dbReference type="AlphaFoldDB" id="A0A077ZRV6"/>
<evidence type="ECO:0000256" key="3">
    <source>
        <dbReference type="SAM" id="MobiDB-lite"/>
    </source>
</evidence>
<feature type="region of interest" description="Disordered" evidence="3">
    <location>
        <begin position="1"/>
        <end position="51"/>
    </location>
</feature>
<dbReference type="PANTHER" id="PTHR28663:SF1">
    <property type="entry name" value="CILIA- AND FLAGELLA- ASSOCIATED PROTEIN 210"/>
    <property type="match status" value="1"/>
</dbReference>
<keyword evidence="6" id="KW-1185">Reference proteome</keyword>
<keyword evidence="1 2" id="KW-0175">Coiled coil</keyword>
<dbReference type="InterPro" id="IPR043597">
    <property type="entry name" value="TPH_dom"/>
</dbReference>
<organism evidence="5 6">
    <name type="scientific">Stylonychia lemnae</name>
    <name type="common">Ciliate</name>
    <dbReference type="NCBI Taxonomy" id="5949"/>
    <lineage>
        <taxon>Eukaryota</taxon>
        <taxon>Sar</taxon>
        <taxon>Alveolata</taxon>
        <taxon>Ciliophora</taxon>
        <taxon>Intramacronucleata</taxon>
        <taxon>Spirotrichea</taxon>
        <taxon>Stichotrichia</taxon>
        <taxon>Sporadotrichida</taxon>
        <taxon>Oxytrichidae</taxon>
        <taxon>Stylonychinae</taxon>
        <taxon>Stylonychia</taxon>
    </lineage>
</organism>
<dbReference type="OMA" id="EMHFRSQ"/>
<evidence type="ECO:0000259" key="4">
    <source>
        <dbReference type="Pfam" id="PF13868"/>
    </source>
</evidence>
<dbReference type="InterPro" id="IPR039986">
    <property type="entry name" value="CFAP210"/>
</dbReference>
<evidence type="ECO:0000256" key="2">
    <source>
        <dbReference type="SAM" id="Coils"/>
    </source>
</evidence>
<dbReference type="Pfam" id="PF13868">
    <property type="entry name" value="TPH"/>
    <property type="match status" value="1"/>
</dbReference>
<reference evidence="5 6" key="1">
    <citation type="submission" date="2014-06" db="EMBL/GenBank/DDBJ databases">
        <authorList>
            <person name="Swart Estienne"/>
        </authorList>
    </citation>
    <scope>NUCLEOTIDE SEQUENCE [LARGE SCALE GENOMIC DNA]</scope>
    <source>
        <strain evidence="5 6">130c</strain>
    </source>
</reference>
<protein>
    <recommendedName>
        <fullName evidence="4">Trichohyalin-plectin-homology domain-containing protein</fullName>
    </recommendedName>
</protein>
<feature type="compositionally biased region" description="Polar residues" evidence="3">
    <location>
        <begin position="1"/>
        <end position="16"/>
    </location>
</feature>
<accession>A0A077ZRV6</accession>
<gene>
    <name evidence="5" type="primary">Contig9138.g9777</name>
    <name evidence="5" type="ORF">STYLEM_1166</name>
</gene>
<feature type="domain" description="Trichohyalin-plectin-homology" evidence="4">
    <location>
        <begin position="154"/>
        <end position="497"/>
    </location>
</feature>
<evidence type="ECO:0000256" key="1">
    <source>
        <dbReference type="ARBA" id="ARBA00023054"/>
    </source>
</evidence>
<dbReference type="InParanoid" id="A0A077ZRV6"/>
<dbReference type="Proteomes" id="UP000039865">
    <property type="component" value="Unassembled WGS sequence"/>
</dbReference>
<name>A0A077ZRV6_STYLE</name>
<dbReference type="PANTHER" id="PTHR28663">
    <property type="entry name" value="COILED-COIL DOMAIN-CONTAINING PROTEIN 173"/>
    <property type="match status" value="1"/>
</dbReference>
<dbReference type="OrthoDB" id="331765at2759"/>
<evidence type="ECO:0000313" key="6">
    <source>
        <dbReference type="Proteomes" id="UP000039865"/>
    </source>
</evidence>
<evidence type="ECO:0000313" key="5">
    <source>
        <dbReference type="EMBL" id="CDW72209.1"/>
    </source>
</evidence>
<proteinExistence type="predicted"/>
<dbReference type="EMBL" id="CCKQ01001111">
    <property type="protein sequence ID" value="CDW72209.1"/>
    <property type="molecule type" value="Genomic_DNA"/>
</dbReference>